<name>A0A8S4BE08_9TELE</name>
<dbReference type="SUPFAM" id="SSF56204">
    <property type="entry name" value="Hect, E3 ligase catalytic domain"/>
    <property type="match status" value="1"/>
</dbReference>
<keyword evidence="4 5" id="KW-0833">Ubl conjugation pathway</keyword>
<evidence type="ECO:0000256" key="2">
    <source>
        <dbReference type="ARBA" id="ARBA00012485"/>
    </source>
</evidence>
<evidence type="ECO:0000256" key="3">
    <source>
        <dbReference type="ARBA" id="ARBA00022679"/>
    </source>
</evidence>
<dbReference type="Pfam" id="PF00632">
    <property type="entry name" value="HECT"/>
    <property type="match status" value="2"/>
</dbReference>
<accession>A0A8S4BE08</accession>
<evidence type="ECO:0000313" key="8">
    <source>
        <dbReference type="Proteomes" id="UP000677803"/>
    </source>
</evidence>
<dbReference type="EMBL" id="CAJRST010036045">
    <property type="protein sequence ID" value="CAG5986530.1"/>
    <property type="molecule type" value="Genomic_DNA"/>
</dbReference>
<dbReference type="Proteomes" id="UP000677803">
    <property type="component" value="Unassembled WGS sequence"/>
</dbReference>
<keyword evidence="3" id="KW-0808">Transferase</keyword>
<dbReference type="PANTHER" id="PTHR45700">
    <property type="entry name" value="UBIQUITIN-PROTEIN LIGASE E3C"/>
    <property type="match status" value="1"/>
</dbReference>
<comment type="caution">
    <text evidence="7">The sequence shown here is derived from an EMBL/GenBank/DDBJ whole genome shotgun (WGS) entry which is preliminary data.</text>
</comment>
<gene>
    <name evidence="7" type="ORF">MMEN_LOCUS16938</name>
</gene>
<feature type="active site" description="Glycyl thioester intermediate" evidence="5">
    <location>
        <position position="324"/>
    </location>
</feature>
<reference evidence="7" key="1">
    <citation type="submission" date="2021-05" db="EMBL/GenBank/DDBJ databases">
        <authorList>
            <person name="Tigano A."/>
        </authorList>
    </citation>
    <scope>NUCLEOTIDE SEQUENCE</scope>
</reference>
<proteinExistence type="predicted"/>
<evidence type="ECO:0000256" key="1">
    <source>
        <dbReference type="ARBA" id="ARBA00000885"/>
    </source>
</evidence>
<dbReference type="EC" id="2.3.2.26" evidence="2"/>
<dbReference type="GO" id="GO:0061630">
    <property type="term" value="F:ubiquitin protein ligase activity"/>
    <property type="evidence" value="ECO:0007669"/>
    <property type="project" value="UniProtKB-EC"/>
</dbReference>
<dbReference type="InterPro" id="IPR035983">
    <property type="entry name" value="Hect_E3_ubiquitin_ligase"/>
</dbReference>
<dbReference type="SMART" id="SM00119">
    <property type="entry name" value="HECTc"/>
    <property type="match status" value="1"/>
</dbReference>
<feature type="domain" description="HECT" evidence="6">
    <location>
        <begin position="208"/>
        <end position="356"/>
    </location>
</feature>
<dbReference type="PROSITE" id="PS50237">
    <property type="entry name" value="HECT"/>
    <property type="match status" value="1"/>
</dbReference>
<dbReference type="Gene3D" id="3.30.2410.10">
    <property type="entry name" value="Hect, E3 ligase catalytic domain"/>
    <property type="match status" value="1"/>
</dbReference>
<dbReference type="OrthoDB" id="5981550at2759"/>
<comment type="catalytic activity">
    <reaction evidence="1">
        <text>S-ubiquitinyl-[E2 ubiquitin-conjugating enzyme]-L-cysteine + [acceptor protein]-L-lysine = [E2 ubiquitin-conjugating enzyme]-L-cysteine + N(6)-ubiquitinyl-[acceptor protein]-L-lysine.</text>
        <dbReference type="EC" id="2.3.2.26"/>
    </reaction>
</comment>
<evidence type="ECO:0000313" key="7">
    <source>
        <dbReference type="EMBL" id="CAG5986530.1"/>
    </source>
</evidence>
<evidence type="ECO:0000256" key="5">
    <source>
        <dbReference type="PROSITE-ProRule" id="PRU00104"/>
    </source>
</evidence>
<evidence type="ECO:0000256" key="4">
    <source>
        <dbReference type="ARBA" id="ARBA00022786"/>
    </source>
</evidence>
<dbReference type="FunFam" id="3.30.2410.10:FF:000003">
    <property type="entry name" value="probable E3 ubiquitin-protein ligase HERC4 isoform X1"/>
    <property type="match status" value="1"/>
</dbReference>
<dbReference type="AlphaFoldDB" id="A0A8S4BE08"/>
<evidence type="ECO:0000259" key="6">
    <source>
        <dbReference type="PROSITE" id="PS50237"/>
    </source>
</evidence>
<dbReference type="Gene3D" id="3.90.1750.10">
    <property type="entry name" value="Hect, E3 ligase catalytic domains"/>
    <property type="match status" value="1"/>
</dbReference>
<keyword evidence="8" id="KW-1185">Reference proteome</keyword>
<organism evidence="7 8">
    <name type="scientific">Menidia menidia</name>
    <name type="common">Atlantic silverside</name>
    <dbReference type="NCBI Taxonomy" id="238744"/>
    <lineage>
        <taxon>Eukaryota</taxon>
        <taxon>Metazoa</taxon>
        <taxon>Chordata</taxon>
        <taxon>Craniata</taxon>
        <taxon>Vertebrata</taxon>
        <taxon>Euteleostomi</taxon>
        <taxon>Actinopterygii</taxon>
        <taxon>Neopterygii</taxon>
        <taxon>Teleostei</taxon>
        <taxon>Neoteleostei</taxon>
        <taxon>Acanthomorphata</taxon>
        <taxon>Ovalentaria</taxon>
        <taxon>Atherinomorphae</taxon>
        <taxon>Atheriniformes</taxon>
        <taxon>Atherinopsidae</taxon>
        <taxon>Menidiinae</taxon>
        <taxon>Menidia</taxon>
    </lineage>
</organism>
<dbReference type="InterPro" id="IPR044611">
    <property type="entry name" value="E3A/B/C-like"/>
</dbReference>
<dbReference type="PANTHER" id="PTHR45700:SF8">
    <property type="entry name" value="HECT-TYPE E3 UBIQUITIN TRANSFERASE"/>
    <property type="match status" value="1"/>
</dbReference>
<dbReference type="InterPro" id="IPR000569">
    <property type="entry name" value="HECT_dom"/>
</dbReference>
<protein>
    <recommendedName>
        <fullName evidence="2">HECT-type E3 ubiquitin transferase</fullName>
        <ecNumber evidence="2">2.3.2.26</ecNumber>
    </recommendedName>
</protein>
<sequence length="357" mass="41052">MFKEAVALVSINLSYCVLHPQVEAAVQKLLLSLDGGQVAVEGLRVFLILNELLFAMQKHRRPRSVQLSEGVAAAVQSLPAESRQILGKLQIIKEHQASPEDPFGLYGSPSELYFELNLNRASFLEDAFRQLAAARPADLKKPLFVYFDGDPKITNVYRQDFFHQLFRNIVKAKPHMFLQNQTDFYLFGILCGLALYNKSIIHSHFPLALFKKLLHVEPTLEDMMEFEPEVGKSLQAVLSSEDDPDIDFVNAQYDGFYYQNHPNILRFWEVFNELEEEKKKDFLWFLTGFRRVPILGMAEVRMTVRLQGVLTGSPDEHRPEALTCYSYLELPLYSSKAVMRKKLMEALDPERGFRAER</sequence>
<dbReference type="GO" id="GO:0000209">
    <property type="term" value="P:protein polyubiquitination"/>
    <property type="evidence" value="ECO:0007669"/>
    <property type="project" value="InterPro"/>
</dbReference>